<dbReference type="Proteomes" id="UP000185221">
    <property type="component" value="Unassembled WGS sequence"/>
</dbReference>
<dbReference type="PANTHER" id="PTHR42755:SF1">
    <property type="entry name" value="3-DEOXY-D-MANNO-OCTULOSONIC ACID TRANSFERASE, MITOCHONDRIAL-RELATED"/>
    <property type="match status" value="1"/>
</dbReference>
<accession>A0A1N6FHY1</accession>
<evidence type="ECO:0000256" key="3">
    <source>
        <dbReference type="ARBA" id="ARBA00019077"/>
    </source>
</evidence>
<dbReference type="STRING" id="226505.SAMN05444394_2465"/>
<feature type="transmembrane region" description="Helical" evidence="8">
    <location>
        <begin position="20"/>
        <end position="40"/>
    </location>
</feature>
<comment type="pathway">
    <text evidence="1 8">Bacterial outer membrane biogenesis; LPS core biosynthesis.</text>
</comment>
<evidence type="ECO:0000256" key="7">
    <source>
        <dbReference type="PIRSR" id="PIRSR639901-1"/>
    </source>
</evidence>
<comment type="similarity">
    <text evidence="8">Belongs to the glycosyltransferase group 1 family.</text>
</comment>
<gene>
    <name evidence="10" type="ORF">SAMN05444394_2465</name>
</gene>
<keyword evidence="8" id="KW-0812">Transmembrane</keyword>
<dbReference type="UniPathway" id="UPA00958"/>
<evidence type="ECO:0000256" key="1">
    <source>
        <dbReference type="ARBA" id="ARBA00004713"/>
    </source>
</evidence>
<evidence type="ECO:0000259" key="9">
    <source>
        <dbReference type="Pfam" id="PF04413"/>
    </source>
</evidence>
<dbReference type="PANTHER" id="PTHR42755">
    <property type="entry name" value="3-DEOXY-MANNO-OCTULOSONATE CYTIDYLYLTRANSFERASE"/>
    <property type="match status" value="1"/>
</dbReference>
<dbReference type="InterPro" id="IPR038107">
    <property type="entry name" value="Glycos_transf_N_sf"/>
</dbReference>
<dbReference type="GO" id="GO:0009245">
    <property type="term" value="P:lipid A biosynthetic process"/>
    <property type="evidence" value="ECO:0007669"/>
    <property type="project" value="TreeGrafter"/>
</dbReference>
<dbReference type="Pfam" id="PF04413">
    <property type="entry name" value="Glycos_transf_N"/>
    <property type="match status" value="1"/>
</dbReference>
<name>A0A1N6FHY1_9BACT</name>
<evidence type="ECO:0000313" key="10">
    <source>
        <dbReference type="EMBL" id="SIN94891.1"/>
    </source>
</evidence>
<dbReference type="GO" id="GO:0009244">
    <property type="term" value="P:lipopolysaccharide core region biosynthetic process"/>
    <property type="evidence" value="ECO:0007669"/>
    <property type="project" value="UniProtKB-UniRule"/>
</dbReference>
<dbReference type="GO" id="GO:0043842">
    <property type="term" value="F:Kdo transferase activity"/>
    <property type="evidence" value="ECO:0007669"/>
    <property type="project" value="UniProtKB-EC"/>
</dbReference>
<dbReference type="InterPro" id="IPR039901">
    <property type="entry name" value="Kdotransferase"/>
</dbReference>
<comment type="catalytic activity">
    <reaction evidence="6 8">
        <text>lipid IVA (E. coli) + CMP-3-deoxy-beta-D-manno-octulosonate = alpha-Kdo-(2-&gt;6)-lipid IVA (E. coli) + CMP + H(+)</text>
        <dbReference type="Rhea" id="RHEA:28066"/>
        <dbReference type="ChEBI" id="CHEBI:15378"/>
        <dbReference type="ChEBI" id="CHEBI:58603"/>
        <dbReference type="ChEBI" id="CHEBI:60364"/>
        <dbReference type="ChEBI" id="CHEBI:60377"/>
        <dbReference type="ChEBI" id="CHEBI:85987"/>
        <dbReference type="EC" id="2.4.99.12"/>
    </reaction>
</comment>
<dbReference type="Gene3D" id="3.40.50.11720">
    <property type="entry name" value="3-Deoxy-D-manno-octulosonic-acid transferase, N-terminal domain"/>
    <property type="match status" value="1"/>
</dbReference>
<evidence type="ECO:0000256" key="4">
    <source>
        <dbReference type="ARBA" id="ARBA00022679"/>
    </source>
</evidence>
<evidence type="ECO:0000256" key="6">
    <source>
        <dbReference type="ARBA" id="ARBA00049183"/>
    </source>
</evidence>
<dbReference type="GO" id="GO:0005886">
    <property type="term" value="C:plasma membrane"/>
    <property type="evidence" value="ECO:0007669"/>
    <property type="project" value="UniProtKB-SubCell"/>
</dbReference>
<evidence type="ECO:0000256" key="2">
    <source>
        <dbReference type="ARBA" id="ARBA00012621"/>
    </source>
</evidence>
<keyword evidence="8" id="KW-0448">Lipopolysaccharide biosynthesis</keyword>
<evidence type="ECO:0000313" key="11">
    <source>
        <dbReference type="Proteomes" id="UP000185221"/>
    </source>
</evidence>
<feature type="active site" description="Proton acceptor" evidence="7">
    <location>
        <position position="77"/>
    </location>
</feature>
<comment type="subcellular location">
    <subcellularLocation>
        <location evidence="8">Cell membrane</location>
    </subcellularLocation>
</comment>
<evidence type="ECO:0000256" key="5">
    <source>
        <dbReference type="ARBA" id="ARBA00031445"/>
    </source>
</evidence>
<keyword evidence="8" id="KW-1003">Cell membrane</keyword>
<comment type="function">
    <text evidence="8">Involved in lipopolysaccharide (LPS) biosynthesis. Catalyzes the transfer of 3-deoxy-D-manno-octulosonate (Kdo) residue(s) from CMP-Kdo to lipid IV(A), the tetraacyldisaccharide-1,4'-bisphosphate precursor of lipid A.</text>
</comment>
<reference evidence="11" key="1">
    <citation type="submission" date="2016-11" db="EMBL/GenBank/DDBJ databases">
        <authorList>
            <person name="Varghese N."/>
            <person name="Submissions S."/>
        </authorList>
    </citation>
    <scope>NUCLEOTIDE SEQUENCE [LARGE SCALE GENOMIC DNA]</scope>
    <source>
        <strain evidence="11">DSM 15292</strain>
    </source>
</reference>
<dbReference type="Gene3D" id="3.40.50.2000">
    <property type="entry name" value="Glycogen Phosphorylase B"/>
    <property type="match status" value="1"/>
</dbReference>
<keyword evidence="8" id="KW-1133">Transmembrane helix</keyword>
<keyword evidence="4 8" id="KW-0808">Transferase</keyword>
<feature type="domain" description="3-deoxy-D-manno-octulosonic-acid transferase N-terminal" evidence="9">
    <location>
        <begin position="55"/>
        <end position="224"/>
    </location>
</feature>
<sequence>MVSHAKDVIAFGYFWQMNLLYRIAIALITYLLPLVGLFSAKINHFLKGRKGLHKNLQNFRSKNPGDLAWFHVASLGEYEQAKPVIAKLKQEKPSLFILVSFFSPSGYDIAIRKSQAHVDYITYISLDRKSWAFEFVSILNPSIAFFVKYDLWYHHILALSQKKVPIILFSASFRPTQKYFKSDGFFRSILFKLDQIFTQNQASLDLLEHIGYSNGILAGDTRFDRVVETARSPKTFPEIESWAQDKKVMVLGSVWEEDMEILIPLMNQVKDYLWIIAPHDLSPEPMAAWANSIQLPSTKYSETKDFEGKQVLFIDNIGMLSSLYQYGDFAYVGGAFGKGLHNILEPLGFGIPVLFGSLKNTSKFPESEQSVNEGCGFEVKNAEDLKKVFEELQVEEFYQKAKEASNHWVSANIGAAEKIINRVLLNYPLNGR</sequence>
<dbReference type="EMBL" id="FSRC01000002">
    <property type="protein sequence ID" value="SIN94891.1"/>
    <property type="molecule type" value="Genomic_DNA"/>
</dbReference>
<organism evidence="10 11">
    <name type="scientific">Algoriphagus halophilus</name>
    <dbReference type="NCBI Taxonomy" id="226505"/>
    <lineage>
        <taxon>Bacteria</taxon>
        <taxon>Pseudomonadati</taxon>
        <taxon>Bacteroidota</taxon>
        <taxon>Cytophagia</taxon>
        <taxon>Cytophagales</taxon>
        <taxon>Cyclobacteriaceae</taxon>
        <taxon>Algoriphagus</taxon>
    </lineage>
</organism>
<dbReference type="EC" id="2.4.99.12" evidence="2 8"/>
<dbReference type="AlphaFoldDB" id="A0A1N6FHY1"/>
<proteinExistence type="inferred from homology"/>
<protein>
    <recommendedName>
        <fullName evidence="3 8">3-deoxy-D-manno-octulosonic acid transferase</fullName>
        <shortName evidence="8">Kdo transferase</shortName>
        <ecNumber evidence="2 8">2.4.99.12</ecNumber>
    </recommendedName>
    <alternativeName>
        <fullName evidence="5 8">Lipid IV(A) 3-deoxy-D-manno-octulosonic acid transferase</fullName>
    </alternativeName>
</protein>
<evidence type="ECO:0000256" key="8">
    <source>
        <dbReference type="RuleBase" id="RU365103"/>
    </source>
</evidence>
<keyword evidence="8" id="KW-0472">Membrane</keyword>
<dbReference type="InterPro" id="IPR007507">
    <property type="entry name" value="Glycos_transf_N"/>
</dbReference>
<keyword evidence="11" id="KW-1185">Reference proteome</keyword>